<dbReference type="GO" id="GO:0046872">
    <property type="term" value="F:metal ion binding"/>
    <property type="evidence" value="ECO:0007669"/>
    <property type="project" value="UniProtKB-KW"/>
</dbReference>
<dbReference type="Gene3D" id="1.10.260.50">
    <property type="match status" value="1"/>
</dbReference>
<dbReference type="GO" id="GO:0031071">
    <property type="term" value="F:cysteine desulfurase activity"/>
    <property type="evidence" value="ECO:0007669"/>
    <property type="project" value="UniProtKB-EC"/>
</dbReference>
<gene>
    <name evidence="10" type="ORF">A2814_00875</name>
</gene>
<dbReference type="InterPro" id="IPR000192">
    <property type="entry name" value="Aminotrans_V_dom"/>
</dbReference>
<evidence type="ECO:0000256" key="4">
    <source>
        <dbReference type="ARBA" id="ARBA00022723"/>
    </source>
</evidence>
<keyword evidence="7" id="KW-0411">Iron-sulfur</keyword>
<keyword evidence="5" id="KW-0663">Pyridoxal phosphate</keyword>
<sequence>MSKSTRNSKKIHPHTFHKVKGVGVYLDYASSALSQSANPGAIHELGVKEKNKLENARKKIAKILRARSDEIIFTSGATESNNLAILGLVKDLKKPHIITTNIEHASVLEVCRHLESLPAGRPGTKRATVTYVEVERSGIVDVKKIKKALTKNTVLVSVIYANNEIGTIQPIKEIAKEIRHYNKINNKKIFFHTDATQAVNYLPVNVSKLGVDLLSFNSAKIYGPKGIGVLYVKKNTPITKIMFGGDQERGLRPGTENVIGAVALASTLEITEKIKNREVIRLTKLRDYFIRKLNYSTILTNFRIAINGDLKNRLPNNINITIPNIPSELLVIELSAKGIMASAKSACKSGNGKVSHVIQAIRQAPLARTVLANGAEEDGSLRFSLGRYTIKSDIDYTVKTLSNILTKLKKWYN</sequence>
<dbReference type="STRING" id="1801732.A2814_00875"/>
<dbReference type="InterPro" id="IPR016454">
    <property type="entry name" value="Cysteine_dSase"/>
</dbReference>
<dbReference type="Gene3D" id="3.40.640.10">
    <property type="entry name" value="Type I PLP-dependent aspartate aminotransferase-like (Major domain)"/>
    <property type="match status" value="1"/>
</dbReference>
<dbReference type="Pfam" id="PF00266">
    <property type="entry name" value="Aminotran_5"/>
    <property type="match status" value="1"/>
</dbReference>
<evidence type="ECO:0000256" key="1">
    <source>
        <dbReference type="ARBA" id="ARBA00001933"/>
    </source>
</evidence>
<comment type="cofactor">
    <cofactor evidence="1">
        <name>pyridoxal 5'-phosphate</name>
        <dbReference type="ChEBI" id="CHEBI:597326"/>
    </cofactor>
</comment>
<evidence type="ECO:0000256" key="7">
    <source>
        <dbReference type="ARBA" id="ARBA00023014"/>
    </source>
</evidence>
<proteinExistence type="inferred from homology"/>
<evidence type="ECO:0000259" key="9">
    <source>
        <dbReference type="Pfam" id="PF00266"/>
    </source>
</evidence>
<evidence type="ECO:0000256" key="3">
    <source>
        <dbReference type="ARBA" id="ARBA00022679"/>
    </source>
</evidence>
<comment type="caution">
    <text evidence="10">The sequence shown here is derived from an EMBL/GenBank/DDBJ whole genome shotgun (WGS) entry which is preliminary data.</text>
</comment>
<dbReference type="Proteomes" id="UP000177869">
    <property type="component" value="Unassembled WGS sequence"/>
</dbReference>
<name>A0A1F6URV8_9BACT</name>
<evidence type="ECO:0000256" key="2">
    <source>
        <dbReference type="ARBA" id="ARBA00006490"/>
    </source>
</evidence>
<keyword evidence="3" id="KW-0808">Transferase</keyword>
<feature type="domain" description="Aminotransferase class V" evidence="9">
    <location>
        <begin position="37"/>
        <end position="396"/>
    </location>
</feature>
<keyword evidence="6" id="KW-0408">Iron</keyword>
<accession>A0A1F6URV8</accession>
<dbReference type="PANTHER" id="PTHR11601:SF34">
    <property type="entry name" value="CYSTEINE DESULFURASE"/>
    <property type="match status" value="1"/>
</dbReference>
<evidence type="ECO:0000313" key="10">
    <source>
        <dbReference type="EMBL" id="OGI60105.1"/>
    </source>
</evidence>
<evidence type="ECO:0000256" key="6">
    <source>
        <dbReference type="ARBA" id="ARBA00023004"/>
    </source>
</evidence>
<dbReference type="EMBL" id="MFTI01000017">
    <property type="protein sequence ID" value="OGI60105.1"/>
    <property type="molecule type" value="Genomic_DNA"/>
</dbReference>
<dbReference type="GO" id="GO:0051536">
    <property type="term" value="F:iron-sulfur cluster binding"/>
    <property type="evidence" value="ECO:0007669"/>
    <property type="project" value="UniProtKB-KW"/>
</dbReference>
<dbReference type="InterPro" id="IPR015424">
    <property type="entry name" value="PyrdxlP-dep_Trfase"/>
</dbReference>
<evidence type="ECO:0000256" key="8">
    <source>
        <dbReference type="ARBA" id="ARBA00050776"/>
    </source>
</evidence>
<evidence type="ECO:0000313" key="11">
    <source>
        <dbReference type="Proteomes" id="UP000177869"/>
    </source>
</evidence>
<dbReference type="PANTHER" id="PTHR11601">
    <property type="entry name" value="CYSTEINE DESULFURYLASE FAMILY MEMBER"/>
    <property type="match status" value="1"/>
</dbReference>
<dbReference type="InterPro" id="IPR015422">
    <property type="entry name" value="PyrdxlP-dep_Trfase_small"/>
</dbReference>
<dbReference type="AlphaFoldDB" id="A0A1F6URV8"/>
<reference evidence="10 11" key="1">
    <citation type="journal article" date="2016" name="Nat. Commun.">
        <title>Thousands of microbial genomes shed light on interconnected biogeochemical processes in an aquifer system.</title>
        <authorList>
            <person name="Anantharaman K."/>
            <person name="Brown C.T."/>
            <person name="Hug L.A."/>
            <person name="Sharon I."/>
            <person name="Castelle C.J."/>
            <person name="Probst A.J."/>
            <person name="Thomas B.C."/>
            <person name="Singh A."/>
            <person name="Wilkins M.J."/>
            <person name="Karaoz U."/>
            <person name="Brodie E.L."/>
            <person name="Williams K.H."/>
            <person name="Hubbard S.S."/>
            <person name="Banfield J.F."/>
        </authorList>
    </citation>
    <scope>NUCLEOTIDE SEQUENCE [LARGE SCALE GENOMIC DNA]</scope>
</reference>
<dbReference type="Gene3D" id="3.90.1150.10">
    <property type="entry name" value="Aspartate Aminotransferase, domain 1"/>
    <property type="match status" value="1"/>
</dbReference>
<organism evidence="10 11">
    <name type="scientific">Candidatus Nomurabacteria bacterium RIFCSPHIGHO2_01_FULL_38_19</name>
    <dbReference type="NCBI Taxonomy" id="1801732"/>
    <lineage>
        <taxon>Bacteria</taxon>
        <taxon>Candidatus Nomuraibacteriota</taxon>
    </lineage>
</organism>
<dbReference type="InterPro" id="IPR015421">
    <property type="entry name" value="PyrdxlP-dep_Trfase_major"/>
</dbReference>
<comment type="catalytic activity">
    <reaction evidence="8">
        <text>(sulfur carrier)-H + L-cysteine = (sulfur carrier)-SH + L-alanine</text>
        <dbReference type="Rhea" id="RHEA:43892"/>
        <dbReference type="Rhea" id="RHEA-COMP:14737"/>
        <dbReference type="Rhea" id="RHEA-COMP:14739"/>
        <dbReference type="ChEBI" id="CHEBI:29917"/>
        <dbReference type="ChEBI" id="CHEBI:35235"/>
        <dbReference type="ChEBI" id="CHEBI:57972"/>
        <dbReference type="ChEBI" id="CHEBI:64428"/>
        <dbReference type="EC" id="2.8.1.7"/>
    </reaction>
</comment>
<protein>
    <recommendedName>
        <fullName evidence="9">Aminotransferase class V domain-containing protein</fullName>
    </recommendedName>
</protein>
<keyword evidence="4" id="KW-0479">Metal-binding</keyword>
<dbReference type="PIRSF" id="PIRSF005572">
    <property type="entry name" value="NifS"/>
    <property type="match status" value="1"/>
</dbReference>
<evidence type="ECO:0000256" key="5">
    <source>
        <dbReference type="ARBA" id="ARBA00022898"/>
    </source>
</evidence>
<comment type="similarity">
    <text evidence="2">Belongs to the class-V pyridoxal-phosphate-dependent aminotransferase family. NifS/IscS subfamily.</text>
</comment>
<dbReference type="SUPFAM" id="SSF53383">
    <property type="entry name" value="PLP-dependent transferases"/>
    <property type="match status" value="1"/>
</dbReference>